<dbReference type="InterPro" id="IPR039261">
    <property type="entry name" value="FNR_nucleotide-bd"/>
</dbReference>
<keyword evidence="4 9" id="KW-0285">Flavoprotein</keyword>
<feature type="binding site" evidence="9">
    <location>
        <position position="137"/>
    </location>
    <ligand>
        <name>FMN</name>
        <dbReference type="ChEBI" id="CHEBI:58210"/>
    </ligand>
</feature>
<comment type="subcellular location">
    <subcellularLocation>
        <location evidence="9">Cytoplasm</location>
    </subcellularLocation>
    <subcellularLocation>
        <location evidence="9">Mitochondrion</location>
    </subcellularLocation>
    <text evidence="9">Relocalizes to mitochondria after H(2)O(2) exposure.</text>
</comment>
<evidence type="ECO:0000256" key="2">
    <source>
        <dbReference type="ARBA" id="ARBA00001974"/>
    </source>
</evidence>
<feature type="binding site" evidence="9">
    <location>
        <begin position="377"/>
        <end position="380"/>
    </location>
    <ligand>
        <name>FAD</name>
        <dbReference type="ChEBI" id="CHEBI:57692"/>
    </ligand>
</feature>
<dbReference type="PROSITE" id="PS50902">
    <property type="entry name" value="FLAVODOXIN_LIKE"/>
    <property type="match status" value="1"/>
</dbReference>
<accession>A0A409Y3G9</accession>
<dbReference type="InterPro" id="IPR017938">
    <property type="entry name" value="Riboflavin_synthase-like_b-brl"/>
</dbReference>
<feature type="binding site" evidence="9">
    <location>
        <begin position="524"/>
        <end position="525"/>
    </location>
    <ligand>
        <name>NADP(+)</name>
        <dbReference type="ChEBI" id="CHEBI:58349"/>
    </ligand>
</feature>
<dbReference type="InterPro" id="IPR008254">
    <property type="entry name" value="Flavodoxin/NO_synth"/>
</dbReference>
<dbReference type="Proteomes" id="UP000284706">
    <property type="component" value="Unassembled WGS sequence"/>
</dbReference>
<comment type="similarity">
    <text evidence="9">Belongs to the NADPH-dependent diflavin oxidoreductase NDOR1 family.</text>
</comment>
<evidence type="ECO:0000256" key="8">
    <source>
        <dbReference type="ARBA" id="ARBA00023002"/>
    </source>
</evidence>
<protein>
    <recommendedName>
        <fullName evidence="9">NADPH-dependent diflavin oxidoreductase 1</fullName>
        <ecNumber evidence="9">1.18.1.-</ecNumber>
    </recommendedName>
    <alternativeName>
        <fullName evidence="9">NADPH-dependent FMN and FAD-containing oxidoreductase</fullName>
    </alternativeName>
</protein>
<evidence type="ECO:0000256" key="7">
    <source>
        <dbReference type="ARBA" id="ARBA00022857"/>
    </source>
</evidence>
<dbReference type="PANTHER" id="PTHR19384:SF10">
    <property type="entry name" value="NADPH-DEPENDENT DIFLAVIN OXIDOREDUCTASE 1"/>
    <property type="match status" value="1"/>
</dbReference>
<dbReference type="Gene3D" id="3.40.50.80">
    <property type="entry name" value="Nucleotide-binding domain of ferredoxin-NADP reductase (FNR) module"/>
    <property type="match status" value="1"/>
</dbReference>
<evidence type="ECO:0000313" key="13">
    <source>
        <dbReference type="Proteomes" id="UP000284706"/>
    </source>
</evidence>
<dbReference type="PANTHER" id="PTHR19384">
    <property type="entry name" value="NITRIC OXIDE SYNTHASE-RELATED"/>
    <property type="match status" value="1"/>
</dbReference>
<dbReference type="STRING" id="231916.A0A409Y3G9"/>
<comment type="similarity">
    <text evidence="9">In the N-terminal section; belongs to the flavodoxin family.</text>
</comment>
<evidence type="ECO:0000313" key="12">
    <source>
        <dbReference type="EMBL" id="PPQ97555.1"/>
    </source>
</evidence>
<dbReference type="HAMAP" id="MF_03178">
    <property type="entry name" value="NDOR1"/>
    <property type="match status" value="1"/>
</dbReference>
<comment type="subunit">
    <text evidence="9">Interacts with DRE2; as part of the cytosolic iron-sulfur (Fe-S) protein assembly (CIA) machinery.</text>
</comment>
<feature type="binding site" evidence="9">
    <location>
        <begin position="411"/>
        <end position="414"/>
    </location>
    <ligand>
        <name>FAD</name>
        <dbReference type="ChEBI" id="CHEBI:57692"/>
    </ligand>
</feature>
<name>A0A409Y3G9_9AGAR</name>
<dbReference type="GO" id="GO:0016651">
    <property type="term" value="F:oxidoreductase activity, acting on NAD(P)H"/>
    <property type="evidence" value="ECO:0007669"/>
    <property type="project" value="UniProtKB-UniRule"/>
</dbReference>
<dbReference type="InterPro" id="IPR001094">
    <property type="entry name" value="Flavdoxin-like"/>
</dbReference>
<sequence>MSTADDENRSLLIIYATETGNAQDAADYIARQCRRIASRCRVVNVEDFSLPDLLSELIVIFVVSTTGSGVEPRSMTSFWKNLLRGDLPPDTFEDLYFSVFGLGDTAYEKFCWAAKKLSRRLESLGASEFYERGEGDEQHPLGIDGALLPWTEGLLKTLLDISPLPPGVEVEPSNTLPSARVSLKPTSQSILDSSVDPLKSDTLYHTATVKKNARITAEDWYQDVRHFEFDFSDDIHYEPGDVAVIHPSASPSDVDSFLSTMSWTDSANQPIEIEQIMQDQTLPDHLPKITTLRDLFTRFLDFNAVPRRSFFLYLRHFTTDELEREKLDEFLSAEGADELYEYCYRVRRTIHEVLAEFRHVRIPRDYVFDVFPAIRPREFSIASSVNAHPRQIHLCVAIVKYRTKLKVPRRGVCTSYLSTLKAGVSVAEIHKFDGSDAITGDTLRVGIKKGLLKLPADNSTPILCVGPGTGIAPMRAAIEQRIADGAHANTLYFGCRSAAKDHHYGSEWQAYAEKQQLRYRVALSRDGPEGEKRTYVQDLIRQDSEEVWRLVGDHKGWVLISGSSNKMPAAVKDAIAFAAEKHGGLSSEEAKEYVQSMIREGRLIEECWS</sequence>
<proteinExistence type="inferred from homology"/>
<dbReference type="GO" id="GO:0010181">
    <property type="term" value="F:FMN binding"/>
    <property type="evidence" value="ECO:0007669"/>
    <property type="project" value="UniProtKB-UniRule"/>
</dbReference>
<evidence type="ECO:0000256" key="5">
    <source>
        <dbReference type="ARBA" id="ARBA00022643"/>
    </source>
</evidence>
<evidence type="ECO:0000256" key="9">
    <source>
        <dbReference type="HAMAP-Rule" id="MF_03178"/>
    </source>
</evidence>
<keyword evidence="8 9" id="KW-0560">Oxidoreductase</keyword>
<comment type="caution">
    <text evidence="9">Lacks conserved residue(s) required for the propagation of feature annotation.</text>
</comment>
<dbReference type="InterPro" id="IPR017927">
    <property type="entry name" value="FAD-bd_FR_type"/>
</dbReference>
<reference evidence="12 13" key="1">
    <citation type="journal article" date="2018" name="Evol. Lett.">
        <title>Horizontal gene cluster transfer increased hallucinogenic mushroom diversity.</title>
        <authorList>
            <person name="Reynolds H.T."/>
            <person name="Vijayakumar V."/>
            <person name="Gluck-Thaler E."/>
            <person name="Korotkin H.B."/>
            <person name="Matheny P.B."/>
            <person name="Slot J.C."/>
        </authorList>
    </citation>
    <scope>NUCLEOTIDE SEQUENCE [LARGE SCALE GENOMIC DNA]</scope>
    <source>
        <strain evidence="12 13">SRW20</strain>
    </source>
</reference>
<evidence type="ECO:0000256" key="3">
    <source>
        <dbReference type="ARBA" id="ARBA00022490"/>
    </source>
</evidence>
<feature type="binding site" evidence="9">
    <location>
        <begin position="64"/>
        <end position="67"/>
    </location>
    <ligand>
        <name>FMN</name>
        <dbReference type="ChEBI" id="CHEBI:58210"/>
    </ligand>
</feature>
<comment type="cofactor">
    <cofactor evidence="2 9">
        <name>FAD</name>
        <dbReference type="ChEBI" id="CHEBI:57692"/>
    </cofactor>
</comment>
<feature type="binding site" evidence="9">
    <location>
        <position position="469"/>
    </location>
    <ligand>
        <name>NADP(+)</name>
        <dbReference type="ChEBI" id="CHEBI:58349"/>
    </ligand>
</feature>
<dbReference type="EMBL" id="NHYE01001226">
    <property type="protein sequence ID" value="PPQ97555.1"/>
    <property type="molecule type" value="Genomic_DNA"/>
</dbReference>
<dbReference type="InterPro" id="IPR001433">
    <property type="entry name" value="OxRdtase_FAD/NAD-bd"/>
</dbReference>
<dbReference type="Gene3D" id="3.40.50.360">
    <property type="match status" value="1"/>
</dbReference>
<dbReference type="SUPFAM" id="SSF52343">
    <property type="entry name" value="Ferredoxin reductase-like, C-terminal NADP-linked domain"/>
    <property type="match status" value="1"/>
</dbReference>
<dbReference type="InParanoid" id="A0A409Y3G9"/>
<gene>
    <name evidence="9" type="primary">TAH18</name>
    <name evidence="12" type="ORF">CVT26_002340</name>
</gene>
<feature type="domain" description="FAD-binding FR-type" evidence="11">
    <location>
        <begin position="202"/>
        <end position="455"/>
    </location>
</feature>
<dbReference type="EC" id="1.18.1.-" evidence="9"/>
<dbReference type="GO" id="GO:0160246">
    <property type="term" value="F:NADPH-iron-sulfur [2Fe-2S] protein oxidoreductase activity"/>
    <property type="evidence" value="ECO:0007669"/>
    <property type="project" value="InterPro"/>
</dbReference>
<evidence type="ECO:0000259" key="11">
    <source>
        <dbReference type="PROSITE" id="PS51384"/>
    </source>
</evidence>
<dbReference type="Pfam" id="PF00667">
    <property type="entry name" value="FAD_binding_1"/>
    <property type="match status" value="1"/>
</dbReference>
<comment type="similarity">
    <text evidence="9">In the C-terminal section; belongs to the flavoprotein pyridine nucleotide cytochrome reductase family.</text>
</comment>
<comment type="cofactor">
    <cofactor evidence="1 9">
        <name>FMN</name>
        <dbReference type="ChEBI" id="CHEBI:58210"/>
    </cofactor>
</comment>
<comment type="caution">
    <text evidence="12">The sequence shown here is derived from an EMBL/GenBank/DDBJ whole genome shotgun (WGS) entry which is preliminary data.</text>
</comment>
<dbReference type="OrthoDB" id="1856718at2759"/>
<evidence type="ECO:0000256" key="4">
    <source>
        <dbReference type="ARBA" id="ARBA00022630"/>
    </source>
</evidence>
<dbReference type="PROSITE" id="PS51384">
    <property type="entry name" value="FAD_FR"/>
    <property type="match status" value="1"/>
</dbReference>
<keyword evidence="3 9" id="KW-0963">Cytoplasm</keyword>
<dbReference type="Gene3D" id="2.40.30.10">
    <property type="entry name" value="Translation factors"/>
    <property type="match status" value="1"/>
</dbReference>
<dbReference type="FunCoup" id="A0A409Y3G9">
    <property type="interactions" value="419"/>
</dbReference>
<dbReference type="GO" id="GO:0050661">
    <property type="term" value="F:NADP binding"/>
    <property type="evidence" value="ECO:0007669"/>
    <property type="project" value="UniProtKB-UniRule"/>
</dbReference>
<keyword evidence="7 9" id="KW-0521">NADP</keyword>
<comment type="function">
    <text evidence="9">NADPH-dependent reductase which is a central component of the cytosolic iron-sulfur (Fe-S) protein assembly (CIA) machinery. Transfers electrons from NADPH via its FAD and FMN prosthetic groups to the [2Fe-2S] cluster of DRE2, another key component of the CIA machinery. In turn, this reduced cluster provides electrons for assembly of cytosolic iron-sulfur cluster proteins. Positively controls H(2)O(2)-induced cell death.</text>
</comment>
<feature type="binding site" evidence="9">
    <location>
        <begin position="17"/>
        <end position="22"/>
    </location>
    <ligand>
        <name>FMN</name>
        <dbReference type="ChEBI" id="CHEBI:58210"/>
    </ligand>
</feature>
<evidence type="ECO:0000259" key="10">
    <source>
        <dbReference type="PROSITE" id="PS50902"/>
    </source>
</evidence>
<dbReference type="Pfam" id="PF00175">
    <property type="entry name" value="NAD_binding_1"/>
    <property type="match status" value="1"/>
</dbReference>
<feature type="domain" description="Flavodoxin-like" evidence="10">
    <location>
        <begin position="11"/>
        <end position="155"/>
    </location>
</feature>
<dbReference type="GO" id="GO:0005739">
    <property type="term" value="C:mitochondrion"/>
    <property type="evidence" value="ECO:0007669"/>
    <property type="project" value="UniProtKB-SubCell"/>
</dbReference>
<feature type="binding site" evidence="9">
    <location>
        <position position="608"/>
    </location>
    <ligand>
        <name>FAD</name>
        <dbReference type="ChEBI" id="CHEBI:57692"/>
    </ligand>
</feature>
<dbReference type="AlphaFoldDB" id="A0A409Y3G9"/>
<dbReference type="InterPro" id="IPR028879">
    <property type="entry name" value="NDOR1"/>
</dbReference>
<dbReference type="InterPro" id="IPR023173">
    <property type="entry name" value="NADPH_Cyt_P450_Rdtase_alpha"/>
</dbReference>
<feature type="binding site" evidence="9">
    <location>
        <position position="347"/>
    </location>
    <ligand>
        <name>FAD</name>
        <dbReference type="ChEBI" id="CHEBI:57692"/>
    </ligand>
</feature>
<dbReference type="Gene3D" id="1.20.990.10">
    <property type="entry name" value="NADPH-cytochrome p450 Reductase, Chain A, domain 3"/>
    <property type="match status" value="1"/>
</dbReference>
<dbReference type="Pfam" id="PF00258">
    <property type="entry name" value="Flavodoxin_1"/>
    <property type="match status" value="1"/>
</dbReference>
<dbReference type="InterPro" id="IPR029039">
    <property type="entry name" value="Flavoprotein-like_sf"/>
</dbReference>
<dbReference type="InterPro" id="IPR001709">
    <property type="entry name" value="Flavoprot_Pyr_Nucl_cyt_Rdtase"/>
</dbReference>
<dbReference type="GO" id="GO:0050660">
    <property type="term" value="F:flavin adenine dinucleotide binding"/>
    <property type="evidence" value="ECO:0007669"/>
    <property type="project" value="UniProtKB-UniRule"/>
</dbReference>
<keyword evidence="9" id="KW-0496">Mitochondrion</keyword>
<keyword evidence="5 9" id="KW-0288">FMN</keyword>
<dbReference type="PRINTS" id="PR00369">
    <property type="entry name" value="FLAVODOXIN"/>
</dbReference>
<dbReference type="PRINTS" id="PR00371">
    <property type="entry name" value="FPNCR"/>
</dbReference>
<comment type="catalytic activity">
    <reaction evidence="9">
        <text>2 oxidized [2Fe-2S]-[protein] + NADPH = 2 reduced [2Fe-2S]-[protein] + NADP(+) + H(+)</text>
        <dbReference type="Rhea" id="RHEA:67716"/>
        <dbReference type="Rhea" id="RHEA-COMP:17327"/>
        <dbReference type="Rhea" id="RHEA-COMP:17328"/>
        <dbReference type="ChEBI" id="CHEBI:15378"/>
        <dbReference type="ChEBI" id="CHEBI:33737"/>
        <dbReference type="ChEBI" id="CHEBI:33738"/>
        <dbReference type="ChEBI" id="CHEBI:57783"/>
        <dbReference type="ChEBI" id="CHEBI:58349"/>
    </reaction>
</comment>
<evidence type="ECO:0000256" key="6">
    <source>
        <dbReference type="ARBA" id="ARBA00022827"/>
    </source>
</evidence>
<dbReference type="SUPFAM" id="SSF52218">
    <property type="entry name" value="Flavoproteins"/>
    <property type="match status" value="1"/>
</dbReference>
<keyword evidence="6 9" id="KW-0274">FAD</keyword>
<dbReference type="InterPro" id="IPR003097">
    <property type="entry name" value="CysJ-like_FAD-binding"/>
</dbReference>
<dbReference type="GO" id="GO:0016226">
    <property type="term" value="P:iron-sulfur cluster assembly"/>
    <property type="evidence" value="ECO:0007669"/>
    <property type="project" value="UniProtKB-UniRule"/>
</dbReference>
<dbReference type="GO" id="GO:0005829">
    <property type="term" value="C:cytosol"/>
    <property type="evidence" value="ECO:0007669"/>
    <property type="project" value="TreeGrafter"/>
</dbReference>
<feature type="binding site" evidence="9">
    <location>
        <begin position="533"/>
        <end position="537"/>
    </location>
    <ligand>
        <name>NADP(+)</name>
        <dbReference type="ChEBI" id="CHEBI:58349"/>
    </ligand>
</feature>
<keyword evidence="13" id="KW-1185">Reference proteome</keyword>
<dbReference type="SUPFAM" id="SSF63380">
    <property type="entry name" value="Riboflavin synthase domain-like"/>
    <property type="match status" value="1"/>
</dbReference>
<organism evidence="12 13">
    <name type="scientific">Gymnopilus dilepis</name>
    <dbReference type="NCBI Taxonomy" id="231916"/>
    <lineage>
        <taxon>Eukaryota</taxon>
        <taxon>Fungi</taxon>
        <taxon>Dikarya</taxon>
        <taxon>Basidiomycota</taxon>
        <taxon>Agaricomycotina</taxon>
        <taxon>Agaricomycetes</taxon>
        <taxon>Agaricomycetidae</taxon>
        <taxon>Agaricales</taxon>
        <taxon>Agaricineae</taxon>
        <taxon>Hymenogastraceae</taxon>
        <taxon>Gymnopilus</taxon>
    </lineage>
</organism>
<evidence type="ECO:0000256" key="1">
    <source>
        <dbReference type="ARBA" id="ARBA00001917"/>
    </source>
</evidence>